<dbReference type="PANTHER" id="PTHR22642:SF20">
    <property type="entry name" value="AMIDOHYDROLASE 3 DOMAIN-CONTAINING PROTEIN"/>
    <property type="match status" value="1"/>
</dbReference>
<organism evidence="2 3">
    <name type="scientific">Exophiala aquamarina CBS 119918</name>
    <dbReference type="NCBI Taxonomy" id="1182545"/>
    <lineage>
        <taxon>Eukaryota</taxon>
        <taxon>Fungi</taxon>
        <taxon>Dikarya</taxon>
        <taxon>Ascomycota</taxon>
        <taxon>Pezizomycotina</taxon>
        <taxon>Eurotiomycetes</taxon>
        <taxon>Chaetothyriomycetidae</taxon>
        <taxon>Chaetothyriales</taxon>
        <taxon>Herpotrichiellaceae</taxon>
        <taxon>Exophiala</taxon>
    </lineage>
</organism>
<dbReference type="OrthoDB" id="3501663at2759"/>
<evidence type="ECO:0000313" key="2">
    <source>
        <dbReference type="EMBL" id="KEF60709.1"/>
    </source>
</evidence>
<protein>
    <recommendedName>
        <fullName evidence="1">Amidohydrolase 3 domain-containing protein</fullName>
    </recommendedName>
</protein>
<keyword evidence="3" id="KW-1185">Reference proteome</keyword>
<evidence type="ECO:0000259" key="1">
    <source>
        <dbReference type="Pfam" id="PF07969"/>
    </source>
</evidence>
<name>A0A072PKU1_9EURO</name>
<dbReference type="EMBL" id="AMGV01000002">
    <property type="protein sequence ID" value="KEF60709.1"/>
    <property type="molecule type" value="Genomic_DNA"/>
</dbReference>
<sequence>MRTILKNAKIFTGGAQAESEGFKQGSMLINGELIEYVGSEEDEVIVAAAQHGAEVFDLGGQTITPGFIDGHMHLLMFGTSLTKVSLEHCKSLQDIRATIREAAQNDQSRSRILCRGWMHYMTDGRALASDLDDLDERGRPIYIDSKDLHSTWVNSAALKEMGILEMPDPAGGEIHRDEKGNATGLLSEAAAVTIVWPHLARVASTEEKMSAIREAIKTYNAAGYTGLVEMAMDENAWEALLLFRSKEELTIRIAAHWLIAPSNTTEENIRQVDRAIELWKQYNLDTSPNFRIAGIKVIGDGVIDACTASLLEPYSKNGISCEPLWNRELLRDVVARADSAGLQCALHAIGDATIKLAIDVLESVASNGRRHRIEHLELTSPGDAKRLQANGITASIQPVHADPAITREWDSLLGLERRKRAFAYREFLDEGVTLALGTDAPTAPNLPLQNLYIATTRRSAREPESEEVFNEHWALPLLSAFSAATLGAAYSCFADQAVGTIEAGKKADFVVLNMKWSPQSLLEDRVTQTWFGGRKVYDASGLSNGA</sequence>
<dbReference type="Proteomes" id="UP000027920">
    <property type="component" value="Unassembled WGS sequence"/>
</dbReference>
<dbReference type="AlphaFoldDB" id="A0A072PKU1"/>
<gene>
    <name evidence="2" type="ORF">A1O9_02270</name>
</gene>
<dbReference type="Gene3D" id="3.20.20.140">
    <property type="entry name" value="Metal-dependent hydrolases"/>
    <property type="match status" value="1"/>
</dbReference>
<dbReference type="InterPro" id="IPR011059">
    <property type="entry name" value="Metal-dep_hydrolase_composite"/>
</dbReference>
<reference evidence="2 3" key="1">
    <citation type="submission" date="2013-03" db="EMBL/GenBank/DDBJ databases">
        <title>The Genome Sequence of Exophiala aquamarina CBS 119918.</title>
        <authorList>
            <consortium name="The Broad Institute Genomics Platform"/>
            <person name="Cuomo C."/>
            <person name="de Hoog S."/>
            <person name="Gorbushina A."/>
            <person name="Walker B."/>
            <person name="Young S.K."/>
            <person name="Zeng Q."/>
            <person name="Gargeya S."/>
            <person name="Fitzgerald M."/>
            <person name="Haas B."/>
            <person name="Abouelleil A."/>
            <person name="Allen A.W."/>
            <person name="Alvarado L."/>
            <person name="Arachchi H.M."/>
            <person name="Berlin A.M."/>
            <person name="Chapman S.B."/>
            <person name="Gainer-Dewar J."/>
            <person name="Goldberg J."/>
            <person name="Griggs A."/>
            <person name="Gujja S."/>
            <person name="Hansen M."/>
            <person name="Howarth C."/>
            <person name="Imamovic A."/>
            <person name="Ireland A."/>
            <person name="Larimer J."/>
            <person name="McCowan C."/>
            <person name="Murphy C."/>
            <person name="Pearson M."/>
            <person name="Poon T.W."/>
            <person name="Priest M."/>
            <person name="Roberts A."/>
            <person name="Saif S."/>
            <person name="Shea T."/>
            <person name="Sisk P."/>
            <person name="Sykes S."/>
            <person name="Wortman J."/>
            <person name="Nusbaum C."/>
            <person name="Birren B."/>
        </authorList>
    </citation>
    <scope>NUCLEOTIDE SEQUENCE [LARGE SCALE GENOMIC DNA]</scope>
    <source>
        <strain evidence="2 3">CBS 119918</strain>
    </source>
</reference>
<dbReference type="SUPFAM" id="SSF51338">
    <property type="entry name" value="Composite domain of metallo-dependent hydrolases"/>
    <property type="match status" value="1"/>
</dbReference>
<feature type="domain" description="Amidohydrolase 3" evidence="1">
    <location>
        <begin position="54"/>
        <end position="537"/>
    </location>
</feature>
<comment type="caution">
    <text evidence="2">The sequence shown here is derived from an EMBL/GenBank/DDBJ whole genome shotgun (WGS) entry which is preliminary data.</text>
</comment>
<dbReference type="Gene3D" id="2.30.40.10">
    <property type="entry name" value="Urease, subunit C, domain 1"/>
    <property type="match status" value="1"/>
</dbReference>
<dbReference type="GeneID" id="25277215"/>
<dbReference type="SUPFAM" id="SSF51556">
    <property type="entry name" value="Metallo-dependent hydrolases"/>
    <property type="match status" value="1"/>
</dbReference>
<dbReference type="HOGENOM" id="CLU_009942_5_0_1"/>
<evidence type="ECO:0000313" key="3">
    <source>
        <dbReference type="Proteomes" id="UP000027920"/>
    </source>
</evidence>
<dbReference type="InterPro" id="IPR033932">
    <property type="entry name" value="YtcJ-like"/>
</dbReference>
<accession>A0A072PKU1</accession>
<dbReference type="InterPro" id="IPR032466">
    <property type="entry name" value="Metal_Hydrolase"/>
</dbReference>
<dbReference type="CDD" id="cd01300">
    <property type="entry name" value="YtcJ_like"/>
    <property type="match status" value="1"/>
</dbReference>
<dbReference type="Gene3D" id="3.10.310.70">
    <property type="match status" value="1"/>
</dbReference>
<dbReference type="PANTHER" id="PTHR22642">
    <property type="entry name" value="IMIDAZOLONEPROPIONASE"/>
    <property type="match status" value="1"/>
</dbReference>
<dbReference type="GO" id="GO:0016810">
    <property type="term" value="F:hydrolase activity, acting on carbon-nitrogen (but not peptide) bonds"/>
    <property type="evidence" value="ECO:0007669"/>
    <property type="project" value="InterPro"/>
</dbReference>
<proteinExistence type="predicted"/>
<dbReference type="Pfam" id="PF07969">
    <property type="entry name" value="Amidohydro_3"/>
    <property type="match status" value="1"/>
</dbReference>
<dbReference type="InterPro" id="IPR013108">
    <property type="entry name" value="Amidohydro_3"/>
</dbReference>
<dbReference type="RefSeq" id="XP_013263299.1">
    <property type="nucleotide sequence ID" value="XM_013407845.1"/>
</dbReference>
<dbReference type="VEuPathDB" id="FungiDB:A1O9_02270"/>